<evidence type="ECO:0000313" key="2">
    <source>
        <dbReference type="EMBL" id="KAK3875770.1"/>
    </source>
</evidence>
<feature type="transmembrane region" description="Helical" evidence="1">
    <location>
        <begin position="47"/>
        <end position="72"/>
    </location>
</feature>
<keyword evidence="1" id="KW-0812">Transmembrane</keyword>
<dbReference type="Proteomes" id="UP001286313">
    <property type="component" value="Unassembled WGS sequence"/>
</dbReference>
<sequence length="141" mass="15217">MVVAELAVVMVVDVDLVVAELAVVMVVDVVVAELAVVMVVDVVVAELAVVMVVDVVVAELAVVVAVVVVNAVPRMQAIVNDNEANGRGSRTYLPFLRDDSKITLWLGSSFSPANQPTDCSVVIKPLARHLRWSSHSFYYRT</sequence>
<dbReference type="EMBL" id="JAWQEG010001922">
    <property type="protein sequence ID" value="KAK3875770.1"/>
    <property type="molecule type" value="Genomic_DNA"/>
</dbReference>
<feature type="transmembrane region" description="Helical" evidence="1">
    <location>
        <begin position="16"/>
        <end position="40"/>
    </location>
</feature>
<organism evidence="2 3">
    <name type="scientific">Petrolisthes cinctipes</name>
    <name type="common">Flat porcelain crab</name>
    <dbReference type="NCBI Taxonomy" id="88211"/>
    <lineage>
        <taxon>Eukaryota</taxon>
        <taxon>Metazoa</taxon>
        <taxon>Ecdysozoa</taxon>
        <taxon>Arthropoda</taxon>
        <taxon>Crustacea</taxon>
        <taxon>Multicrustacea</taxon>
        <taxon>Malacostraca</taxon>
        <taxon>Eumalacostraca</taxon>
        <taxon>Eucarida</taxon>
        <taxon>Decapoda</taxon>
        <taxon>Pleocyemata</taxon>
        <taxon>Anomura</taxon>
        <taxon>Galatheoidea</taxon>
        <taxon>Porcellanidae</taxon>
        <taxon>Petrolisthes</taxon>
    </lineage>
</organism>
<proteinExistence type="predicted"/>
<accession>A0AAE1KMS2</accession>
<keyword evidence="3" id="KW-1185">Reference proteome</keyword>
<evidence type="ECO:0000256" key="1">
    <source>
        <dbReference type="SAM" id="Phobius"/>
    </source>
</evidence>
<comment type="caution">
    <text evidence="2">The sequence shown here is derived from an EMBL/GenBank/DDBJ whole genome shotgun (WGS) entry which is preliminary data.</text>
</comment>
<keyword evidence="1" id="KW-0472">Membrane</keyword>
<reference evidence="2" key="1">
    <citation type="submission" date="2023-10" db="EMBL/GenBank/DDBJ databases">
        <title>Genome assemblies of two species of porcelain crab, Petrolisthes cinctipes and Petrolisthes manimaculis (Anomura: Porcellanidae).</title>
        <authorList>
            <person name="Angst P."/>
        </authorList>
    </citation>
    <scope>NUCLEOTIDE SEQUENCE</scope>
    <source>
        <strain evidence="2">PB745_01</strain>
        <tissue evidence="2">Gill</tissue>
    </source>
</reference>
<evidence type="ECO:0000313" key="3">
    <source>
        <dbReference type="Proteomes" id="UP001286313"/>
    </source>
</evidence>
<gene>
    <name evidence="2" type="ORF">Pcinc_019409</name>
</gene>
<name>A0AAE1KMS2_PETCI</name>
<dbReference type="AlphaFoldDB" id="A0AAE1KMS2"/>
<keyword evidence="1" id="KW-1133">Transmembrane helix</keyword>
<protein>
    <submittedName>
        <fullName evidence="2">Uncharacterized protein</fullName>
    </submittedName>
</protein>